<feature type="transmembrane region" description="Helical" evidence="1">
    <location>
        <begin position="29"/>
        <end position="48"/>
    </location>
</feature>
<evidence type="ECO:0000256" key="1">
    <source>
        <dbReference type="SAM" id="Phobius"/>
    </source>
</evidence>
<dbReference type="AlphaFoldDB" id="A0A4C1TQ67"/>
<organism evidence="2 3">
    <name type="scientific">Eumeta variegata</name>
    <name type="common">Bagworm moth</name>
    <name type="synonym">Eumeta japonica</name>
    <dbReference type="NCBI Taxonomy" id="151549"/>
    <lineage>
        <taxon>Eukaryota</taxon>
        <taxon>Metazoa</taxon>
        <taxon>Ecdysozoa</taxon>
        <taxon>Arthropoda</taxon>
        <taxon>Hexapoda</taxon>
        <taxon>Insecta</taxon>
        <taxon>Pterygota</taxon>
        <taxon>Neoptera</taxon>
        <taxon>Endopterygota</taxon>
        <taxon>Lepidoptera</taxon>
        <taxon>Glossata</taxon>
        <taxon>Ditrysia</taxon>
        <taxon>Tineoidea</taxon>
        <taxon>Psychidae</taxon>
        <taxon>Oiketicinae</taxon>
        <taxon>Eumeta</taxon>
    </lineage>
</organism>
<comment type="caution">
    <text evidence="2">The sequence shown here is derived from an EMBL/GenBank/DDBJ whole genome shotgun (WGS) entry which is preliminary data.</text>
</comment>
<dbReference type="Proteomes" id="UP000299102">
    <property type="component" value="Unassembled WGS sequence"/>
</dbReference>
<evidence type="ECO:0000313" key="2">
    <source>
        <dbReference type="EMBL" id="GBP16096.1"/>
    </source>
</evidence>
<keyword evidence="1" id="KW-0472">Membrane</keyword>
<evidence type="ECO:0000313" key="3">
    <source>
        <dbReference type="Proteomes" id="UP000299102"/>
    </source>
</evidence>
<protein>
    <submittedName>
        <fullName evidence="2">Uncharacterized protein</fullName>
    </submittedName>
</protein>
<keyword evidence="3" id="KW-1185">Reference proteome</keyword>
<dbReference type="EMBL" id="BGZK01000076">
    <property type="protein sequence ID" value="GBP16096.1"/>
    <property type="molecule type" value="Genomic_DNA"/>
</dbReference>
<keyword evidence="1" id="KW-1133">Transmembrane helix</keyword>
<gene>
    <name evidence="2" type="ORF">EVAR_94434_1</name>
</gene>
<name>A0A4C1TQ67_EUMVA</name>
<accession>A0A4C1TQ67</accession>
<sequence>MGQRCRTGALGTGRGYSERAMNNEGRLSVVYYLIILQIIIHHVTFKTLQVRTDTTIRLRRSTDCGGTFPEQYGSNVNSELVN</sequence>
<keyword evidence="1" id="KW-0812">Transmembrane</keyword>
<proteinExistence type="predicted"/>
<reference evidence="2 3" key="1">
    <citation type="journal article" date="2019" name="Commun. Biol.">
        <title>The bagworm genome reveals a unique fibroin gene that provides high tensile strength.</title>
        <authorList>
            <person name="Kono N."/>
            <person name="Nakamura H."/>
            <person name="Ohtoshi R."/>
            <person name="Tomita M."/>
            <person name="Numata K."/>
            <person name="Arakawa K."/>
        </authorList>
    </citation>
    <scope>NUCLEOTIDE SEQUENCE [LARGE SCALE GENOMIC DNA]</scope>
</reference>